<dbReference type="AlphaFoldDB" id="A0A0P1AQK7"/>
<keyword evidence="3" id="KW-1185">Reference proteome</keyword>
<accession>A0A0P1AQK7</accession>
<dbReference type="OrthoDB" id="101082at2759"/>
<dbReference type="OMA" id="TSMKRHF"/>
<sequence>MSPLPDMNSPTYSTAPSSPEIHSIPRCAKKRQRLMSNRDDHEELIYALTGVSPTPQRRRAANGAPLSATNEIRLLRSQVADMEEELRQLRTKWAAEIPDYRMLVIAQRSAKEKHEAIQVETAHKELQQMLLQQQLRFATLQSAVLRAPLQSSGQAIFEALHFNTQLGRDVEEREKLLEAHNSRSRSMIPSIVYRFTQMAIERTLKVSIGHCSKPVLPLSQINITGCKDWTLISSVFVSEIPHSSLEDVYEAVLAYFDGIPTSMKRHFNVNAQRVRLNRVDSPVVYRRSTFHGAGLPATVNNVVCSELTPTVGMVHVDAITDDPLYPVHRTIPSQYGICGLTLTPCTDPVTNKTISVTLRWMVVYHYNLLPDDPAIKKDLEIIRPILNGDLITSIVCGYIQKQQKSPH</sequence>
<evidence type="ECO:0000256" key="1">
    <source>
        <dbReference type="SAM" id="MobiDB-lite"/>
    </source>
</evidence>
<organism evidence="2 3">
    <name type="scientific">Plasmopara halstedii</name>
    <name type="common">Downy mildew of sunflower</name>
    <dbReference type="NCBI Taxonomy" id="4781"/>
    <lineage>
        <taxon>Eukaryota</taxon>
        <taxon>Sar</taxon>
        <taxon>Stramenopiles</taxon>
        <taxon>Oomycota</taxon>
        <taxon>Peronosporomycetes</taxon>
        <taxon>Peronosporales</taxon>
        <taxon>Peronosporaceae</taxon>
        <taxon>Plasmopara</taxon>
    </lineage>
</organism>
<name>A0A0P1AQK7_PLAHL</name>
<reference evidence="3" key="1">
    <citation type="submission" date="2014-09" db="EMBL/GenBank/DDBJ databases">
        <authorList>
            <person name="Sharma Rahul"/>
            <person name="Thines Marco"/>
        </authorList>
    </citation>
    <scope>NUCLEOTIDE SEQUENCE [LARGE SCALE GENOMIC DNA]</scope>
</reference>
<dbReference type="Proteomes" id="UP000054928">
    <property type="component" value="Unassembled WGS sequence"/>
</dbReference>
<evidence type="ECO:0000313" key="3">
    <source>
        <dbReference type="Proteomes" id="UP000054928"/>
    </source>
</evidence>
<dbReference type="RefSeq" id="XP_024580224.1">
    <property type="nucleotide sequence ID" value="XM_024729892.1"/>
</dbReference>
<feature type="region of interest" description="Disordered" evidence="1">
    <location>
        <begin position="1"/>
        <end position="23"/>
    </location>
</feature>
<dbReference type="EMBL" id="CCYD01000810">
    <property type="protein sequence ID" value="CEG43855.1"/>
    <property type="molecule type" value="Genomic_DNA"/>
</dbReference>
<evidence type="ECO:0000313" key="2">
    <source>
        <dbReference type="EMBL" id="CEG43855.1"/>
    </source>
</evidence>
<proteinExistence type="predicted"/>
<dbReference type="GeneID" id="36409199"/>
<protein>
    <submittedName>
        <fullName evidence="2">Uncharacterized protein</fullName>
    </submittedName>
</protein>
<feature type="compositionally biased region" description="Polar residues" evidence="1">
    <location>
        <begin position="8"/>
        <end position="17"/>
    </location>
</feature>